<accession>A0A0C2S322</accession>
<name>A0A0C2S322_9BACL</name>
<dbReference type="Proteomes" id="UP000031972">
    <property type="component" value="Unassembled WGS sequence"/>
</dbReference>
<sequence>MYSAYKKICDKSVTDFSSGSCITADGLRDIVMFYMVRMIASH</sequence>
<dbReference type="EMBL" id="JXRR01000013">
    <property type="protein sequence ID" value="KIL48399.1"/>
    <property type="molecule type" value="Genomic_DNA"/>
</dbReference>
<reference evidence="1 2" key="1">
    <citation type="submission" date="2015-01" db="EMBL/GenBank/DDBJ databases">
        <title>Jeotgalibacillus campisalis genome sequencing.</title>
        <authorList>
            <person name="Goh K.M."/>
            <person name="Chan K.-G."/>
            <person name="Yaakop A.S."/>
            <person name="Ee R."/>
            <person name="Gan H.M."/>
            <person name="Chan C.S."/>
        </authorList>
    </citation>
    <scope>NUCLEOTIDE SEQUENCE [LARGE SCALE GENOMIC DNA]</scope>
    <source>
        <strain evidence="1 2">SF-57</strain>
    </source>
</reference>
<dbReference type="PATRIC" id="fig|220754.4.peg.1459"/>
<evidence type="ECO:0000313" key="2">
    <source>
        <dbReference type="Proteomes" id="UP000031972"/>
    </source>
</evidence>
<organism evidence="1 2">
    <name type="scientific">Jeotgalibacillus campisalis</name>
    <dbReference type="NCBI Taxonomy" id="220754"/>
    <lineage>
        <taxon>Bacteria</taxon>
        <taxon>Bacillati</taxon>
        <taxon>Bacillota</taxon>
        <taxon>Bacilli</taxon>
        <taxon>Bacillales</taxon>
        <taxon>Caryophanaceae</taxon>
        <taxon>Jeotgalibacillus</taxon>
    </lineage>
</organism>
<evidence type="ECO:0000313" key="1">
    <source>
        <dbReference type="EMBL" id="KIL48399.1"/>
    </source>
</evidence>
<comment type="caution">
    <text evidence="1">The sequence shown here is derived from an EMBL/GenBank/DDBJ whole genome shotgun (WGS) entry which is preliminary data.</text>
</comment>
<proteinExistence type="predicted"/>
<protein>
    <submittedName>
        <fullName evidence="1">Uncharacterized protein</fullName>
    </submittedName>
</protein>
<dbReference type="AlphaFoldDB" id="A0A0C2S322"/>
<keyword evidence="2" id="KW-1185">Reference proteome</keyword>
<gene>
    <name evidence="1" type="ORF">KR50_14350</name>
</gene>